<keyword evidence="2" id="KW-0472">Membrane</keyword>
<organism evidence="3 4">
    <name type="scientific">Turnera subulata</name>
    <dbReference type="NCBI Taxonomy" id="218843"/>
    <lineage>
        <taxon>Eukaryota</taxon>
        <taxon>Viridiplantae</taxon>
        <taxon>Streptophyta</taxon>
        <taxon>Embryophyta</taxon>
        <taxon>Tracheophyta</taxon>
        <taxon>Spermatophyta</taxon>
        <taxon>Magnoliopsida</taxon>
        <taxon>eudicotyledons</taxon>
        <taxon>Gunneridae</taxon>
        <taxon>Pentapetalae</taxon>
        <taxon>rosids</taxon>
        <taxon>fabids</taxon>
        <taxon>Malpighiales</taxon>
        <taxon>Passifloraceae</taxon>
        <taxon>Turnera</taxon>
    </lineage>
</organism>
<keyword evidence="4" id="KW-1185">Reference proteome</keyword>
<feature type="transmembrane region" description="Helical" evidence="2">
    <location>
        <begin position="122"/>
        <end position="141"/>
    </location>
</feature>
<feature type="compositionally biased region" description="Basic residues" evidence="1">
    <location>
        <begin position="21"/>
        <end position="33"/>
    </location>
</feature>
<reference evidence="3" key="2">
    <citation type="journal article" date="2023" name="Plants (Basel)">
        <title>Annotation of the Turnera subulata (Passifloraceae) Draft Genome Reveals the S-Locus Evolved after the Divergence of Turneroideae from Passifloroideae in a Stepwise Manner.</title>
        <authorList>
            <person name="Henning P.M."/>
            <person name="Roalson E.H."/>
            <person name="Mir W."/>
            <person name="McCubbin A.G."/>
            <person name="Shore J.S."/>
        </authorList>
    </citation>
    <scope>NUCLEOTIDE SEQUENCE</scope>
    <source>
        <strain evidence="3">F60SS</strain>
    </source>
</reference>
<reference evidence="3" key="1">
    <citation type="submission" date="2022-02" db="EMBL/GenBank/DDBJ databases">
        <authorList>
            <person name="Henning P.M."/>
            <person name="McCubbin A.G."/>
            <person name="Shore J.S."/>
        </authorList>
    </citation>
    <scope>NUCLEOTIDE SEQUENCE</scope>
    <source>
        <strain evidence="3">F60SS</strain>
        <tissue evidence="3">Leaves</tissue>
    </source>
</reference>
<evidence type="ECO:0000256" key="1">
    <source>
        <dbReference type="SAM" id="MobiDB-lite"/>
    </source>
</evidence>
<evidence type="ECO:0000313" key="4">
    <source>
        <dbReference type="Proteomes" id="UP001141552"/>
    </source>
</evidence>
<gene>
    <name evidence="3" type="ORF">Tsubulata_004538</name>
</gene>
<comment type="caution">
    <text evidence="3">The sequence shown here is derived from an EMBL/GenBank/DDBJ whole genome shotgun (WGS) entry which is preliminary data.</text>
</comment>
<dbReference type="Proteomes" id="UP001141552">
    <property type="component" value="Unassembled WGS sequence"/>
</dbReference>
<feature type="compositionally biased region" description="Basic and acidic residues" evidence="1">
    <location>
        <begin position="60"/>
        <end position="69"/>
    </location>
</feature>
<feature type="region of interest" description="Disordered" evidence="1">
    <location>
        <begin position="1"/>
        <end position="86"/>
    </location>
</feature>
<evidence type="ECO:0000313" key="3">
    <source>
        <dbReference type="EMBL" id="KAJ4836311.1"/>
    </source>
</evidence>
<evidence type="ECO:0000256" key="2">
    <source>
        <dbReference type="SAM" id="Phobius"/>
    </source>
</evidence>
<accession>A0A9Q0JBC2</accession>
<keyword evidence="2" id="KW-0812">Transmembrane</keyword>
<feature type="compositionally biased region" description="Low complexity" evidence="1">
    <location>
        <begin position="1"/>
        <end position="12"/>
    </location>
</feature>
<name>A0A9Q0JBC2_9ROSI</name>
<sequence length="198" mass="22173">MLSRLPYTLLPNNTPPPPLKQNRRRRLVAKPSKRKEGTRIEKTDDAVPLSTGGGKASRTGQDKGGHTKYECPTVKPPSLKSNRCRSTTTPATLSYITPHEGVSQDEWADRRSGASMFEMDRALPTVAAVVAMVVTMVVAIYNNLCVGERGEKVGSAEVWGCRLGVCVRWWRSVLIGKRVTSREVEGRRERKKKERERR</sequence>
<dbReference type="EMBL" id="JAKUCV010004159">
    <property type="protein sequence ID" value="KAJ4836311.1"/>
    <property type="molecule type" value="Genomic_DNA"/>
</dbReference>
<feature type="compositionally biased region" description="Basic and acidic residues" evidence="1">
    <location>
        <begin position="34"/>
        <end position="45"/>
    </location>
</feature>
<dbReference type="AlphaFoldDB" id="A0A9Q0JBC2"/>
<proteinExistence type="predicted"/>
<protein>
    <submittedName>
        <fullName evidence="3">Uncharacterized protein</fullName>
    </submittedName>
</protein>
<keyword evidence="2" id="KW-1133">Transmembrane helix</keyword>